<comment type="similarity">
    <text evidence="2 15">Belongs to the cation transport ATPase (P-type) (TC 3.A.3) family. Type IB subfamily.</text>
</comment>
<keyword evidence="15" id="KW-1003">Cell membrane</keyword>
<evidence type="ECO:0000256" key="4">
    <source>
        <dbReference type="ARBA" id="ARBA00022692"/>
    </source>
</evidence>
<evidence type="ECO:0000256" key="7">
    <source>
        <dbReference type="ARBA" id="ARBA00022796"/>
    </source>
</evidence>
<dbReference type="InterPro" id="IPR023214">
    <property type="entry name" value="HAD_sf"/>
</dbReference>
<evidence type="ECO:0000256" key="10">
    <source>
        <dbReference type="ARBA" id="ARBA00022989"/>
    </source>
</evidence>
<dbReference type="CDD" id="cd07552">
    <property type="entry name" value="P-type_ATPase_Cu-like"/>
    <property type="match status" value="1"/>
</dbReference>
<sequence>MKMDEEDHEMNMDHSQMDMGNQKMGQSDMMMHGGHMMHMGNLKQKFWVSLILTIPLLLMSSMMGMTHPLLEFQGSDWVVAILGTVIFFYGGKPFFSGAKGELTDKKPAMMTLITMGISVAYIYSIYSVIANNVFNVTPSVMDFFWELATLVDIMLLGHWIEMNAVMNAGSALNELAELLPSQAHRIDEKGQVTDVKLQDVTEGDRLLVRGGEKIPADGKVVDGESAVNEAMVTGESKLVQKKVDTKVFGGSVNGDGTIQIEVTGTGENSFLAQVTKMVESAQNEKSGRENLADKVASWLFYVALTIAVISFIAWWLTTDLATALPRAVTVLIIACPHALGLAIPLVVARSTSIGAKQGLLLRDRNAMEQVTSLKYALMDKTGTLTEGNFKVKEYGSLSAKKSDAEVLKTMASLEAGSSHPLAVGITKKARAEKIGYKSVNSSQIKGVGLKGEIDGTNYLIVSPGYVEEKGLSVDNERFDALASEGNSLSFLVENNKVVGFVAQGDQIKPAAKKLIDTLLSQGITPVMLTGDNKQAAKGVAEKLGITEFKAQLLPADKEKAVQSYQNDGKVMMIGDGVNDAPSLARADIGVAIGSGTDVAIESADLVLVKSDPHDIINFLELSRKTTSKMTQNLWWGAGYNIIALPLAAGVLAPVGFVLSPMVGAVLMSLSTVIVAINALTLKI</sequence>
<dbReference type="EC" id="7.2.2.8" evidence="3"/>
<dbReference type="SFLD" id="SFLDG00002">
    <property type="entry name" value="C1.7:_P-type_atpase_like"/>
    <property type="match status" value="1"/>
</dbReference>
<dbReference type="InterPro" id="IPR018303">
    <property type="entry name" value="ATPase_P-typ_P_site"/>
</dbReference>
<dbReference type="PROSITE" id="PS00154">
    <property type="entry name" value="ATPASE_E1_E2"/>
    <property type="match status" value="1"/>
</dbReference>
<evidence type="ECO:0000256" key="1">
    <source>
        <dbReference type="ARBA" id="ARBA00004651"/>
    </source>
</evidence>
<dbReference type="SUPFAM" id="SSF81665">
    <property type="entry name" value="Calcium ATPase, transmembrane domain M"/>
    <property type="match status" value="1"/>
</dbReference>
<dbReference type="InterPro" id="IPR023299">
    <property type="entry name" value="ATPase_P-typ_cyto_dom_N"/>
</dbReference>
<dbReference type="GO" id="GO:0055070">
    <property type="term" value="P:copper ion homeostasis"/>
    <property type="evidence" value="ECO:0007669"/>
    <property type="project" value="TreeGrafter"/>
</dbReference>
<dbReference type="InterPro" id="IPR059000">
    <property type="entry name" value="ATPase_P-type_domA"/>
</dbReference>
<keyword evidence="6 15" id="KW-0547">Nucleotide-binding</keyword>
<evidence type="ECO:0000256" key="2">
    <source>
        <dbReference type="ARBA" id="ARBA00006024"/>
    </source>
</evidence>
<feature type="transmembrane region" description="Helical" evidence="15">
    <location>
        <begin position="633"/>
        <end position="656"/>
    </location>
</feature>
<dbReference type="NCBIfam" id="TIGR01494">
    <property type="entry name" value="ATPase_P-type"/>
    <property type="match status" value="1"/>
</dbReference>
<feature type="transmembrane region" description="Helical" evidence="15">
    <location>
        <begin position="76"/>
        <end position="95"/>
    </location>
</feature>
<protein>
    <recommendedName>
        <fullName evidence="3">P-type Cu(+) transporter</fullName>
        <ecNumber evidence="3">7.2.2.8</ecNumber>
    </recommendedName>
</protein>
<organism evidence="17 18">
    <name type="scientific">Ligilactobacillus acidipiscis</name>
    <dbReference type="NCBI Taxonomy" id="89059"/>
    <lineage>
        <taxon>Bacteria</taxon>
        <taxon>Bacillati</taxon>
        <taxon>Bacillota</taxon>
        <taxon>Bacilli</taxon>
        <taxon>Lactobacillales</taxon>
        <taxon>Lactobacillaceae</taxon>
        <taxon>Ligilactobacillus</taxon>
    </lineage>
</organism>
<dbReference type="GO" id="GO:0043682">
    <property type="term" value="F:P-type divalent copper transporter activity"/>
    <property type="evidence" value="ECO:0007669"/>
    <property type="project" value="TreeGrafter"/>
</dbReference>
<evidence type="ECO:0000256" key="14">
    <source>
        <dbReference type="ARBA" id="ARBA00049289"/>
    </source>
</evidence>
<dbReference type="PRINTS" id="PR00120">
    <property type="entry name" value="HATPASE"/>
</dbReference>
<dbReference type="InterPro" id="IPR023298">
    <property type="entry name" value="ATPase_P-typ_TM_dom_sf"/>
</dbReference>
<dbReference type="GO" id="GO:0005507">
    <property type="term" value="F:copper ion binding"/>
    <property type="evidence" value="ECO:0007669"/>
    <property type="project" value="TreeGrafter"/>
</dbReference>
<evidence type="ECO:0000313" key="18">
    <source>
        <dbReference type="Proteomes" id="UP000051491"/>
    </source>
</evidence>
<comment type="catalytic activity">
    <reaction evidence="14">
        <text>Cu(+)(in) + ATP + H2O = Cu(+)(out) + ADP + phosphate + H(+)</text>
        <dbReference type="Rhea" id="RHEA:25792"/>
        <dbReference type="ChEBI" id="CHEBI:15377"/>
        <dbReference type="ChEBI" id="CHEBI:15378"/>
        <dbReference type="ChEBI" id="CHEBI:30616"/>
        <dbReference type="ChEBI" id="CHEBI:43474"/>
        <dbReference type="ChEBI" id="CHEBI:49552"/>
        <dbReference type="ChEBI" id="CHEBI:456216"/>
        <dbReference type="EC" id="7.2.2.8"/>
    </reaction>
</comment>
<feature type="transmembrane region" description="Helical" evidence="15">
    <location>
        <begin position="662"/>
        <end position="681"/>
    </location>
</feature>
<feature type="transmembrane region" description="Helical" evidence="15">
    <location>
        <begin position="107"/>
        <end position="131"/>
    </location>
</feature>
<evidence type="ECO:0000313" key="17">
    <source>
        <dbReference type="EMBL" id="KRN85195.1"/>
    </source>
</evidence>
<dbReference type="NCBIfam" id="TIGR01511">
    <property type="entry name" value="ATPase-IB1_Cu"/>
    <property type="match status" value="1"/>
</dbReference>
<dbReference type="GO" id="GO:0016887">
    <property type="term" value="F:ATP hydrolysis activity"/>
    <property type="evidence" value="ECO:0007669"/>
    <property type="project" value="InterPro"/>
</dbReference>
<dbReference type="Gene3D" id="3.40.50.1000">
    <property type="entry name" value="HAD superfamily/HAD-like"/>
    <property type="match status" value="1"/>
</dbReference>
<dbReference type="GO" id="GO:0140581">
    <property type="term" value="F:P-type monovalent copper transporter activity"/>
    <property type="evidence" value="ECO:0007669"/>
    <property type="project" value="UniProtKB-EC"/>
</dbReference>
<dbReference type="InterPro" id="IPR044492">
    <property type="entry name" value="P_typ_ATPase_HD_dom"/>
</dbReference>
<dbReference type="Pfam" id="PF00122">
    <property type="entry name" value="E1-E2_ATPase"/>
    <property type="match status" value="1"/>
</dbReference>
<name>A0A0R2K746_9LACO</name>
<feature type="transmembrane region" description="Helical" evidence="15">
    <location>
        <begin position="143"/>
        <end position="160"/>
    </location>
</feature>
<dbReference type="PANTHER" id="PTHR43520">
    <property type="entry name" value="ATP7, ISOFORM B"/>
    <property type="match status" value="1"/>
</dbReference>
<dbReference type="SFLD" id="SFLDF00027">
    <property type="entry name" value="p-type_atpase"/>
    <property type="match status" value="1"/>
</dbReference>
<dbReference type="Pfam" id="PF00702">
    <property type="entry name" value="Hydrolase"/>
    <property type="match status" value="1"/>
</dbReference>
<evidence type="ECO:0000256" key="8">
    <source>
        <dbReference type="ARBA" id="ARBA00022840"/>
    </source>
</evidence>
<dbReference type="STRING" id="89059.LAC1533_0463"/>
<keyword evidence="13 15" id="KW-0472">Membrane</keyword>
<dbReference type="EMBL" id="JQBK01000023">
    <property type="protein sequence ID" value="KRN85195.1"/>
    <property type="molecule type" value="Genomic_DNA"/>
</dbReference>
<keyword evidence="11" id="KW-0186">Copper</keyword>
<keyword evidence="8 15" id="KW-0067">ATP-binding</keyword>
<feature type="transmembrane region" description="Helical" evidence="15">
    <location>
        <begin position="328"/>
        <end position="348"/>
    </location>
</feature>
<dbReference type="InterPro" id="IPR036412">
    <property type="entry name" value="HAD-like_sf"/>
</dbReference>
<dbReference type="SUPFAM" id="SSF56784">
    <property type="entry name" value="HAD-like"/>
    <property type="match status" value="1"/>
</dbReference>
<keyword evidence="10 15" id="KW-1133">Transmembrane helix</keyword>
<dbReference type="PRINTS" id="PR00119">
    <property type="entry name" value="CATATPASE"/>
</dbReference>
<feature type="transmembrane region" description="Helical" evidence="15">
    <location>
        <begin position="295"/>
        <end position="316"/>
    </location>
</feature>
<dbReference type="SUPFAM" id="SSF81653">
    <property type="entry name" value="Calcium ATPase, transduction domain A"/>
    <property type="match status" value="1"/>
</dbReference>
<dbReference type="PATRIC" id="fig|89059.3.peg.1019"/>
<keyword evidence="12" id="KW-0406">Ion transport</keyword>
<dbReference type="Gene3D" id="3.40.1110.10">
    <property type="entry name" value="Calcium-transporting ATPase, cytoplasmic domain N"/>
    <property type="match status" value="1"/>
</dbReference>
<comment type="subcellular location">
    <subcellularLocation>
        <location evidence="1">Cell membrane</location>
        <topology evidence="1">Multi-pass membrane protein</topology>
    </subcellularLocation>
</comment>
<dbReference type="InterPro" id="IPR027256">
    <property type="entry name" value="P-typ_ATPase_IB"/>
</dbReference>
<dbReference type="Gene3D" id="2.70.150.10">
    <property type="entry name" value="Calcium-transporting ATPase, cytoplasmic transduction domain A"/>
    <property type="match status" value="1"/>
</dbReference>
<evidence type="ECO:0000256" key="15">
    <source>
        <dbReference type="RuleBase" id="RU362081"/>
    </source>
</evidence>
<keyword evidence="4 15" id="KW-0812">Transmembrane</keyword>
<dbReference type="GO" id="GO:0005524">
    <property type="term" value="F:ATP binding"/>
    <property type="evidence" value="ECO:0007669"/>
    <property type="project" value="UniProtKB-UniRule"/>
</dbReference>
<keyword evidence="5 15" id="KW-0479">Metal-binding</keyword>
<dbReference type="NCBIfam" id="TIGR01525">
    <property type="entry name" value="ATPase-IB_hvy"/>
    <property type="match status" value="1"/>
</dbReference>
<evidence type="ECO:0000256" key="6">
    <source>
        <dbReference type="ARBA" id="ARBA00022741"/>
    </source>
</evidence>
<evidence type="ECO:0000256" key="13">
    <source>
        <dbReference type="ARBA" id="ARBA00023136"/>
    </source>
</evidence>
<evidence type="ECO:0000256" key="11">
    <source>
        <dbReference type="ARBA" id="ARBA00023008"/>
    </source>
</evidence>
<dbReference type="SFLD" id="SFLDS00003">
    <property type="entry name" value="Haloacid_Dehalogenase"/>
    <property type="match status" value="1"/>
</dbReference>
<dbReference type="InterPro" id="IPR008250">
    <property type="entry name" value="ATPase_P-typ_transduc_dom_A_sf"/>
</dbReference>
<evidence type="ECO:0000256" key="9">
    <source>
        <dbReference type="ARBA" id="ARBA00022967"/>
    </source>
</evidence>
<accession>A0A0R2K746</accession>
<evidence type="ECO:0000256" key="5">
    <source>
        <dbReference type="ARBA" id="ARBA00022723"/>
    </source>
</evidence>
<gene>
    <name evidence="17" type="ORF">IV43_GL000968</name>
</gene>
<dbReference type="Proteomes" id="UP000051491">
    <property type="component" value="Unassembled WGS sequence"/>
</dbReference>
<comment type="caution">
    <text evidence="17">The sequence shown here is derived from an EMBL/GenBank/DDBJ whole genome shotgun (WGS) entry which is preliminary data.</text>
</comment>
<keyword evidence="12" id="KW-0813">Transport</keyword>
<evidence type="ECO:0000259" key="16">
    <source>
        <dbReference type="Pfam" id="PF00122"/>
    </source>
</evidence>
<evidence type="ECO:0000256" key="3">
    <source>
        <dbReference type="ARBA" id="ARBA00012517"/>
    </source>
</evidence>
<reference evidence="17 18" key="1">
    <citation type="journal article" date="2015" name="Genome Announc.">
        <title>Expanding the biotechnology potential of lactobacilli through comparative genomics of 213 strains and associated genera.</title>
        <authorList>
            <person name="Sun Z."/>
            <person name="Harris H.M."/>
            <person name="McCann A."/>
            <person name="Guo C."/>
            <person name="Argimon S."/>
            <person name="Zhang W."/>
            <person name="Yang X."/>
            <person name="Jeffery I.B."/>
            <person name="Cooney J.C."/>
            <person name="Kagawa T.F."/>
            <person name="Liu W."/>
            <person name="Song Y."/>
            <person name="Salvetti E."/>
            <person name="Wrobel A."/>
            <person name="Rasinkangas P."/>
            <person name="Parkhill J."/>
            <person name="Rea M.C."/>
            <person name="O'Sullivan O."/>
            <person name="Ritari J."/>
            <person name="Douillard F.P."/>
            <person name="Paul Ross R."/>
            <person name="Yang R."/>
            <person name="Briner A.E."/>
            <person name="Felis G.E."/>
            <person name="de Vos W.M."/>
            <person name="Barrangou R."/>
            <person name="Klaenhammer T.R."/>
            <person name="Caufield P.W."/>
            <person name="Cui Y."/>
            <person name="Zhang H."/>
            <person name="O'Toole P.W."/>
        </authorList>
    </citation>
    <scope>NUCLEOTIDE SEQUENCE [LARGE SCALE GENOMIC DNA]</scope>
    <source>
        <strain evidence="17 18">DSM 15353</strain>
    </source>
</reference>
<keyword evidence="9" id="KW-1278">Translocase</keyword>
<dbReference type="GO" id="GO:0005886">
    <property type="term" value="C:plasma membrane"/>
    <property type="evidence" value="ECO:0007669"/>
    <property type="project" value="UniProtKB-SubCell"/>
</dbReference>
<proteinExistence type="inferred from homology"/>
<dbReference type="FunFam" id="2.70.150.10:FF:000002">
    <property type="entry name" value="Copper-transporting ATPase 1, putative"/>
    <property type="match status" value="1"/>
</dbReference>
<dbReference type="PANTHER" id="PTHR43520:SF8">
    <property type="entry name" value="P-TYPE CU(+) TRANSPORTER"/>
    <property type="match status" value="1"/>
</dbReference>
<evidence type="ECO:0000256" key="12">
    <source>
        <dbReference type="ARBA" id="ARBA00023065"/>
    </source>
</evidence>
<dbReference type="AlphaFoldDB" id="A0A0R2K746"/>
<dbReference type="InterPro" id="IPR001757">
    <property type="entry name" value="P_typ_ATPase"/>
</dbReference>
<keyword evidence="7" id="KW-0187">Copper transport</keyword>
<feature type="domain" description="P-type ATPase A" evidence="16">
    <location>
        <begin position="177"/>
        <end position="279"/>
    </location>
</feature>